<dbReference type="Proteomes" id="UP000616114">
    <property type="component" value="Unassembled WGS sequence"/>
</dbReference>
<dbReference type="Pfam" id="PF02826">
    <property type="entry name" value="2-Hacid_dh_C"/>
    <property type="match status" value="1"/>
</dbReference>
<evidence type="ECO:0000256" key="2">
    <source>
        <dbReference type="ARBA" id="ARBA00023002"/>
    </source>
</evidence>
<dbReference type="AlphaFoldDB" id="A0A8J2TXN7"/>
<keyword evidence="3" id="KW-0520">NAD</keyword>
<dbReference type="PANTHER" id="PTHR43333">
    <property type="entry name" value="2-HACID_DH_C DOMAIN-CONTAINING PROTEIN"/>
    <property type="match status" value="1"/>
</dbReference>
<dbReference type="Gene3D" id="3.40.50.720">
    <property type="entry name" value="NAD(P)-binding Rossmann-like Domain"/>
    <property type="match status" value="2"/>
</dbReference>
<organism evidence="7 8">
    <name type="scientific">Sediminivirga luteola</name>
    <dbReference type="NCBI Taxonomy" id="1774748"/>
    <lineage>
        <taxon>Bacteria</taxon>
        <taxon>Bacillati</taxon>
        <taxon>Actinomycetota</taxon>
        <taxon>Actinomycetes</taxon>
        <taxon>Micrococcales</taxon>
        <taxon>Brevibacteriaceae</taxon>
        <taxon>Sediminivirga</taxon>
    </lineage>
</organism>
<comment type="caution">
    <text evidence="7">The sequence shown here is derived from an EMBL/GenBank/DDBJ whole genome shotgun (WGS) entry which is preliminary data.</text>
</comment>
<reference evidence="7" key="2">
    <citation type="submission" date="2020-09" db="EMBL/GenBank/DDBJ databases">
        <authorList>
            <person name="Sun Q."/>
            <person name="Zhou Y."/>
        </authorList>
    </citation>
    <scope>NUCLEOTIDE SEQUENCE</scope>
    <source>
        <strain evidence="7">CGMCC 1.12785</strain>
    </source>
</reference>
<name>A0A8J2TXN7_9MICO</name>
<dbReference type="CDD" id="cd05300">
    <property type="entry name" value="2-Hacid_dh_1"/>
    <property type="match status" value="1"/>
</dbReference>
<comment type="similarity">
    <text evidence="1 4">Belongs to the D-isomer specific 2-hydroxyacid dehydrogenase family.</text>
</comment>
<evidence type="ECO:0000259" key="6">
    <source>
        <dbReference type="Pfam" id="PF02826"/>
    </source>
</evidence>
<dbReference type="EMBL" id="BMFY01000005">
    <property type="protein sequence ID" value="GGA13303.1"/>
    <property type="molecule type" value="Genomic_DNA"/>
</dbReference>
<feature type="domain" description="D-isomer specific 2-hydroxyacid dehydrogenase catalytic" evidence="5">
    <location>
        <begin position="21"/>
        <end position="318"/>
    </location>
</feature>
<keyword evidence="2 4" id="KW-0560">Oxidoreductase</keyword>
<evidence type="ECO:0000256" key="4">
    <source>
        <dbReference type="RuleBase" id="RU003719"/>
    </source>
</evidence>
<dbReference type="GO" id="GO:0051287">
    <property type="term" value="F:NAD binding"/>
    <property type="evidence" value="ECO:0007669"/>
    <property type="project" value="InterPro"/>
</dbReference>
<reference evidence="7" key="1">
    <citation type="journal article" date="2014" name="Int. J. Syst. Evol. Microbiol.">
        <title>Complete genome sequence of Corynebacterium casei LMG S-19264T (=DSM 44701T), isolated from a smear-ripened cheese.</title>
        <authorList>
            <consortium name="US DOE Joint Genome Institute (JGI-PGF)"/>
            <person name="Walter F."/>
            <person name="Albersmeier A."/>
            <person name="Kalinowski J."/>
            <person name="Ruckert C."/>
        </authorList>
    </citation>
    <scope>NUCLEOTIDE SEQUENCE</scope>
    <source>
        <strain evidence="7">CGMCC 1.12785</strain>
    </source>
</reference>
<dbReference type="InterPro" id="IPR006139">
    <property type="entry name" value="D-isomer_2_OHA_DH_cat_dom"/>
</dbReference>
<keyword evidence="8" id="KW-1185">Reference proteome</keyword>
<evidence type="ECO:0000313" key="7">
    <source>
        <dbReference type="EMBL" id="GGA13303.1"/>
    </source>
</evidence>
<evidence type="ECO:0000256" key="1">
    <source>
        <dbReference type="ARBA" id="ARBA00005854"/>
    </source>
</evidence>
<gene>
    <name evidence="7" type="ORF">GCM10011333_15310</name>
</gene>
<proteinExistence type="inferred from homology"/>
<feature type="domain" description="D-isomer specific 2-hydroxyacid dehydrogenase NAD-binding" evidence="6">
    <location>
        <begin position="114"/>
        <end position="287"/>
    </location>
</feature>
<accession>A0A8J2TXN7</accession>
<dbReference type="GO" id="GO:0016616">
    <property type="term" value="F:oxidoreductase activity, acting on the CH-OH group of donors, NAD or NADP as acceptor"/>
    <property type="evidence" value="ECO:0007669"/>
    <property type="project" value="InterPro"/>
</dbReference>
<dbReference type="SUPFAM" id="SSF51735">
    <property type="entry name" value="NAD(P)-binding Rossmann-fold domains"/>
    <property type="match status" value="1"/>
</dbReference>
<dbReference type="SUPFAM" id="SSF52283">
    <property type="entry name" value="Formate/glycerate dehydrogenase catalytic domain-like"/>
    <property type="match status" value="1"/>
</dbReference>
<dbReference type="InterPro" id="IPR006140">
    <property type="entry name" value="D-isomer_DH_NAD-bd"/>
</dbReference>
<protein>
    <submittedName>
        <fullName evidence="7">2-hydroxyacid dehydrogenase</fullName>
    </submittedName>
</protein>
<dbReference type="Pfam" id="PF00389">
    <property type="entry name" value="2-Hacid_dh"/>
    <property type="match status" value="1"/>
</dbReference>
<dbReference type="PANTHER" id="PTHR43333:SF1">
    <property type="entry name" value="D-ISOMER SPECIFIC 2-HYDROXYACID DEHYDROGENASE NAD-BINDING DOMAIN-CONTAINING PROTEIN"/>
    <property type="match status" value="1"/>
</dbReference>
<evidence type="ECO:0000313" key="8">
    <source>
        <dbReference type="Proteomes" id="UP000616114"/>
    </source>
</evidence>
<evidence type="ECO:0000259" key="5">
    <source>
        <dbReference type="Pfam" id="PF00389"/>
    </source>
</evidence>
<evidence type="ECO:0000256" key="3">
    <source>
        <dbReference type="ARBA" id="ARBA00023027"/>
    </source>
</evidence>
<sequence length="329" mass="35542">MDLSTTRRPRLVILTSDKRADPYNLEEIQALADVVLTDADGLPDAIADADALLLWDFFSRALPDAWPRASRLRWLHVSSAGVDHVLFDELVASGLPITNAHGFFDQPIAEFVLASVLAHVKDLHGSKELQRARVWRHRETGRAAGQRVLVIGTGGIGRATARLLRAAGLDVTGAGRRTRQDDPDFGTVVDSARLAEHVAGMDHVVMAAPLTPQTRGLIDAGVLAAMEPHAHLVNIGRGAHVDEEALIEALRGGQIAAASLDVFATEPLPPESPLWDLDNAHVSAHMSGDVRGWQDGLADIFLDNLRRFTSGAPLRNLVDPVRGYVPRSS</sequence>
<dbReference type="InterPro" id="IPR036291">
    <property type="entry name" value="NAD(P)-bd_dom_sf"/>
</dbReference>
<dbReference type="RefSeq" id="WP_188550332.1">
    <property type="nucleotide sequence ID" value="NZ_BMFY01000005.1"/>
</dbReference>